<dbReference type="GO" id="GO:0050660">
    <property type="term" value="F:flavin adenine dinucleotide binding"/>
    <property type="evidence" value="ECO:0007669"/>
    <property type="project" value="InterPro"/>
</dbReference>
<dbReference type="Pfam" id="PF02771">
    <property type="entry name" value="Acyl-CoA_dh_N"/>
    <property type="match status" value="1"/>
</dbReference>
<dbReference type="Proteomes" id="UP000297948">
    <property type="component" value="Unassembled WGS sequence"/>
</dbReference>
<dbReference type="InterPro" id="IPR009100">
    <property type="entry name" value="AcylCoA_DH/oxidase_NM_dom_sf"/>
</dbReference>
<dbReference type="Gene3D" id="2.40.110.10">
    <property type="entry name" value="Butyryl-CoA Dehydrogenase, subunit A, domain 2"/>
    <property type="match status" value="1"/>
</dbReference>
<dbReference type="InterPro" id="IPR013786">
    <property type="entry name" value="AcylCoA_DH/ox_N"/>
</dbReference>
<dbReference type="GO" id="GO:0016627">
    <property type="term" value="F:oxidoreductase activity, acting on the CH-CH group of donors"/>
    <property type="evidence" value="ECO:0007669"/>
    <property type="project" value="InterPro"/>
</dbReference>
<dbReference type="SUPFAM" id="SSF47203">
    <property type="entry name" value="Acyl-CoA dehydrogenase C-terminal domain-like"/>
    <property type="match status" value="1"/>
</dbReference>
<dbReference type="AlphaFoldDB" id="A0A4Z0H8N8"/>
<dbReference type="EMBL" id="SRID01000069">
    <property type="protein sequence ID" value="TGB13160.1"/>
    <property type="molecule type" value="Genomic_DNA"/>
</dbReference>
<proteinExistence type="inferred from homology"/>
<dbReference type="InterPro" id="IPR037069">
    <property type="entry name" value="AcylCoA_DH/ox_N_sf"/>
</dbReference>
<dbReference type="InterPro" id="IPR057326">
    <property type="entry name" value="KR_dom"/>
</dbReference>
<dbReference type="GO" id="GO:0005886">
    <property type="term" value="C:plasma membrane"/>
    <property type="evidence" value="ECO:0007669"/>
    <property type="project" value="TreeGrafter"/>
</dbReference>
<evidence type="ECO:0000313" key="9">
    <source>
        <dbReference type="Proteomes" id="UP000297948"/>
    </source>
</evidence>
<protein>
    <submittedName>
        <fullName evidence="8">SDR family oxidoreductase</fullName>
    </submittedName>
</protein>
<dbReference type="InterPro" id="IPR052161">
    <property type="entry name" value="Mycobact_Acyl-CoA_DH"/>
</dbReference>
<dbReference type="SMART" id="SM00822">
    <property type="entry name" value="PKS_KR"/>
    <property type="match status" value="1"/>
</dbReference>
<name>A0A4Z0H8N8_9ACTN</name>
<evidence type="ECO:0000259" key="7">
    <source>
        <dbReference type="SMART" id="SM00822"/>
    </source>
</evidence>
<dbReference type="PANTHER" id="PTHR43292:SF3">
    <property type="entry name" value="ACYL-COA DEHYDROGENASE FADE29"/>
    <property type="match status" value="1"/>
</dbReference>
<reference evidence="8 9" key="1">
    <citation type="submission" date="2019-03" db="EMBL/GenBank/DDBJ databases">
        <authorList>
            <person name="Gonzalez-Pimentel J.L."/>
        </authorList>
    </citation>
    <scope>NUCLEOTIDE SEQUENCE [LARGE SCALE GENOMIC DNA]</scope>
    <source>
        <strain evidence="8 9">JCM 31289</strain>
    </source>
</reference>
<dbReference type="OrthoDB" id="3964153at2"/>
<accession>A0A4Z0H8N8</accession>
<evidence type="ECO:0000256" key="5">
    <source>
        <dbReference type="ARBA" id="ARBA00023002"/>
    </source>
</evidence>
<dbReference type="Gene3D" id="1.10.540.10">
    <property type="entry name" value="Acyl-CoA dehydrogenase/oxidase, N-terminal domain"/>
    <property type="match status" value="1"/>
</dbReference>
<evidence type="ECO:0000256" key="1">
    <source>
        <dbReference type="ARBA" id="ARBA00001974"/>
    </source>
</evidence>
<dbReference type="PRINTS" id="PR00081">
    <property type="entry name" value="GDHRDH"/>
</dbReference>
<dbReference type="Pfam" id="PF02770">
    <property type="entry name" value="Acyl-CoA_dh_M"/>
    <property type="match status" value="1"/>
</dbReference>
<keyword evidence="9" id="KW-1185">Reference proteome</keyword>
<dbReference type="InterPro" id="IPR036291">
    <property type="entry name" value="NAD(P)-bd_dom_sf"/>
</dbReference>
<evidence type="ECO:0000256" key="2">
    <source>
        <dbReference type="ARBA" id="ARBA00009347"/>
    </source>
</evidence>
<gene>
    <name evidence="8" type="ORF">E4099_10470</name>
</gene>
<sequence length="661" mass="70811">MGSFLAGKVVAVTGAGRGIGRAVALGCAAEGARVVVNDYGVSVSGTEPSSEVAEAVVKEIEAAGGEAVAVADDVSTMAGGERIVRTAVERFGRLDGVVCVAGILRERMLFNMTEEEWDPVLATHLKGTFTLFRAASAVMRRQRAGTLIGFTSGNHQGSVSQANYASAKGGVISLVRSAALGLHKYGVTANCVAPVARTRMSAQVPMELTEIGEPEDVAALVVYLLSDRAREQEITGQVYTVAGPKIAVWAQPRELRAGYADGPWTPQKIADFLPGTIGTDPMPMLARLKEMAAAAWDGRAWERELGAGGWIGLGWDRARGDYGNRPATLTQQVVWAEEYARARAPVRLGHIGENLLAPTLLAFGDAAQQDRFLPPIARGEELWCQGYSEPEAGSDLAALRTTAVRDPGTGGYRVTGQKIWTSLAAEADWCFVLARTDAEASLHRGLSFLLVPMDQPGRIEVRPIRQLTGTAEFNEVFFDGALARAEHLVGGAGAGWRVAMGLLAVERGVSTLAQQIGFAQELARVVRLALDSGATGDPVLRDRLVRQWAELQTLRWHALHTLAGAGGPGAPSVAKLLWGGWHQRLGELAVQVRGAAAALGPADWTEDRPYELDTGQRLFLFSRADTIYGGSDEIQRDIVAERVLRLPREPRPARDRKEPQP</sequence>
<organism evidence="8 9">
    <name type="scientific">Streptomyces palmae</name>
    <dbReference type="NCBI Taxonomy" id="1701085"/>
    <lineage>
        <taxon>Bacteria</taxon>
        <taxon>Bacillati</taxon>
        <taxon>Actinomycetota</taxon>
        <taxon>Actinomycetes</taxon>
        <taxon>Kitasatosporales</taxon>
        <taxon>Streptomycetaceae</taxon>
        <taxon>Streptomyces</taxon>
    </lineage>
</organism>
<evidence type="ECO:0000256" key="6">
    <source>
        <dbReference type="RuleBase" id="RU362125"/>
    </source>
</evidence>
<dbReference type="PANTHER" id="PTHR43292">
    <property type="entry name" value="ACYL-COA DEHYDROGENASE"/>
    <property type="match status" value="1"/>
</dbReference>
<dbReference type="Pfam" id="PF00106">
    <property type="entry name" value="adh_short"/>
    <property type="match status" value="1"/>
</dbReference>
<dbReference type="InterPro" id="IPR002347">
    <property type="entry name" value="SDR_fam"/>
</dbReference>
<dbReference type="InterPro" id="IPR006091">
    <property type="entry name" value="Acyl-CoA_Oxase/DH_mid-dom"/>
</dbReference>
<evidence type="ECO:0000256" key="3">
    <source>
        <dbReference type="ARBA" id="ARBA00022630"/>
    </source>
</evidence>
<evidence type="ECO:0000256" key="4">
    <source>
        <dbReference type="ARBA" id="ARBA00022827"/>
    </source>
</evidence>
<dbReference type="InterPro" id="IPR046373">
    <property type="entry name" value="Acyl-CoA_Oxase/DH_mid-dom_sf"/>
</dbReference>
<comment type="similarity">
    <text evidence="2 6">Belongs to the acyl-CoA dehydrogenase family.</text>
</comment>
<feature type="domain" description="Ketoreductase" evidence="7">
    <location>
        <begin position="8"/>
        <end position="198"/>
    </location>
</feature>
<evidence type="ECO:0000313" key="8">
    <source>
        <dbReference type="EMBL" id="TGB13160.1"/>
    </source>
</evidence>
<keyword evidence="4 6" id="KW-0274">FAD</keyword>
<dbReference type="Pfam" id="PF00441">
    <property type="entry name" value="Acyl-CoA_dh_1"/>
    <property type="match status" value="1"/>
</dbReference>
<dbReference type="Gene3D" id="1.20.140.10">
    <property type="entry name" value="Butyryl-CoA Dehydrogenase, subunit A, domain 3"/>
    <property type="match status" value="1"/>
</dbReference>
<keyword evidence="3 6" id="KW-0285">Flavoprotein</keyword>
<dbReference type="SUPFAM" id="SSF56645">
    <property type="entry name" value="Acyl-CoA dehydrogenase NM domain-like"/>
    <property type="match status" value="1"/>
</dbReference>
<dbReference type="Gene3D" id="3.40.50.720">
    <property type="entry name" value="NAD(P)-binding Rossmann-like Domain"/>
    <property type="match status" value="1"/>
</dbReference>
<dbReference type="InterPro" id="IPR009075">
    <property type="entry name" value="AcylCo_DH/oxidase_C"/>
</dbReference>
<comment type="cofactor">
    <cofactor evidence="1 6">
        <name>FAD</name>
        <dbReference type="ChEBI" id="CHEBI:57692"/>
    </cofactor>
</comment>
<dbReference type="SUPFAM" id="SSF51735">
    <property type="entry name" value="NAD(P)-binding Rossmann-fold domains"/>
    <property type="match status" value="1"/>
</dbReference>
<comment type="caution">
    <text evidence="8">The sequence shown here is derived from an EMBL/GenBank/DDBJ whole genome shotgun (WGS) entry which is preliminary data.</text>
</comment>
<keyword evidence="5 6" id="KW-0560">Oxidoreductase</keyword>
<dbReference type="InterPro" id="IPR036250">
    <property type="entry name" value="AcylCo_DH-like_C"/>
</dbReference>